<name>D0P195_PHYIT</name>
<dbReference type="VEuPathDB" id="FungiDB:PITG_20155"/>
<feature type="transmembrane region" description="Helical" evidence="1">
    <location>
        <begin position="51"/>
        <end position="73"/>
    </location>
</feature>
<sequence>MYRIVLLRRSYILCNRFGMRCFRLQETLSRKAAAVFMQESMRLSAHSSSNFFRVAILYMLLEGVMSDLFLLIAQDGPNAKLQYISLGYNLSGVLLLLFEMLESKNWLCEKARLLVKRLIFSYETSLFGELLCAGVMNYFTWVNRSSLKETHPAALAVSYYVWSLVGHGVLVLGLAAFITSVRIVLACVYVLRRHRTCAVLTAPCCVDTTLGVRCKMIMLGGYYWHDDQLYYKIEALKAFGVLKMVEEDGADPKR</sequence>
<keyword evidence="1" id="KW-0472">Membrane</keyword>
<feature type="transmembrane region" description="Helical" evidence="1">
    <location>
        <begin position="79"/>
        <end position="98"/>
    </location>
</feature>
<dbReference type="HOGENOM" id="CLU_1096078_0_0_1"/>
<dbReference type="Proteomes" id="UP000006643">
    <property type="component" value="Unassembled WGS sequence"/>
</dbReference>
<dbReference type="RefSeq" id="XP_002895938.1">
    <property type="nucleotide sequence ID" value="XM_002895892.1"/>
</dbReference>
<proteinExistence type="predicted"/>
<dbReference type="AlphaFoldDB" id="D0P195"/>
<dbReference type="OrthoDB" id="10440333at2759"/>
<feature type="transmembrane region" description="Helical" evidence="1">
    <location>
        <begin position="159"/>
        <end position="185"/>
    </location>
</feature>
<keyword evidence="3" id="KW-1185">Reference proteome</keyword>
<dbReference type="EMBL" id="DS028241">
    <property type="protein sequence ID" value="EEY54119.1"/>
    <property type="molecule type" value="Genomic_DNA"/>
</dbReference>
<keyword evidence="1" id="KW-0812">Transmembrane</keyword>
<dbReference type="OMA" id="HWIGERT"/>
<dbReference type="eggNOG" id="ENOG502SIA6">
    <property type="taxonomic scope" value="Eukaryota"/>
</dbReference>
<evidence type="ECO:0000256" key="1">
    <source>
        <dbReference type="SAM" id="Phobius"/>
    </source>
</evidence>
<dbReference type="KEGG" id="pif:PITG_20155"/>
<organism evidence="2 3">
    <name type="scientific">Phytophthora infestans (strain T30-4)</name>
    <name type="common">Potato late blight agent</name>
    <dbReference type="NCBI Taxonomy" id="403677"/>
    <lineage>
        <taxon>Eukaryota</taxon>
        <taxon>Sar</taxon>
        <taxon>Stramenopiles</taxon>
        <taxon>Oomycota</taxon>
        <taxon>Peronosporomycetes</taxon>
        <taxon>Peronosporales</taxon>
        <taxon>Peronosporaceae</taxon>
        <taxon>Phytophthora</taxon>
    </lineage>
</organism>
<evidence type="ECO:0000313" key="3">
    <source>
        <dbReference type="Proteomes" id="UP000006643"/>
    </source>
</evidence>
<evidence type="ECO:0008006" key="4">
    <source>
        <dbReference type="Google" id="ProtNLM"/>
    </source>
</evidence>
<evidence type="ECO:0000313" key="2">
    <source>
        <dbReference type="EMBL" id="EEY54119.1"/>
    </source>
</evidence>
<protein>
    <recommendedName>
        <fullName evidence="4">Transmembrane protein</fullName>
    </recommendedName>
</protein>
<feature type="transmembrane region" description="Helical" evidence="1">
    <location>
        <begin position="119"/>
        <end position="139"/>
    </location>
</feature>
<dbReference type="GeneID" id="9469979"/>
<keyword evidence="1" id="KW-1133">Transmembrane helix</keyword>
<accession>D0P195</accession>
<reference evidence="3" key="1">
    <citation type="journal article" date="2009" name="Nature">
        <title>Genome sequence and analysis of the Irish potato famine pathogen Phytophthora infestans.</title>
        <authorList>
            <consortium name="The Broad Institute Genome Sequencing Platform"/>
            <person name="Haas B.J."/>
            <person name="Kamoun S."/>
            <person name="Zody M.C."/>
            <person name="Jiang R.H."/>
            <person name="Handsaker R.E."/>
            <person name="Cano L.M."/>
            <person name="Grabherr M."/>
            <person name="Kodira C.D."/>
            <person name="Raffaele S."/>
            <person name="Torto-Alalibo T."/>
            <person name="Bozkurt T.O."/>
            <person name="Ah-Fong A.M."/>
            <person name="Alvarado L."/>
            <person name="Anderson V.L."/>
            <person name="Armstrong M.R."/>
            <person name="Avrova A."/>
            <person name="Baxter L."/>
            <person name="Beynon J."/>
            <person name="Boevink P.C."/>
            <person name="Bollmann S.R."/>
            <person name="Bos J.I."/>
            <person name="Bulone V."/>
            <person name="Cai G."/>
            <person name="Cakir C."/>
            <person name="Carrington J.C."/>
            <person name="Chawner M."/>
            <person name="Conti L."/>
            <person name="Costanzo S."/>
            <person name="Ewan R."/>
            <person name="Fahlgren N."/>
            <person name="Fischbach M.A."/>
            <person name="Fugelstad J."/>
            <person name="Gilroy E.M."/>
            <person name="Gnerre S."/>
            <person name="Green P.J."/>
            <person name="Grenville-Briggs L.J."/>
            <person name="Griffith J."/>
            <person name="Grunwald N.J."/>
            <person name="Horn K."/>
            <person name="Horner N.R."/>
            <person name="Hu C.H."/>
            <person name="Huitema E."/>
            <person name="Jeong D.H."/>
            <person name="Jones A.M."/>
            <person name="Jones J.D."/>
            <person name="Jones R.W."/>
            <person name="Karlsson E.K."/>
            <person name="Kunjeti S.G."/>
            <person name="Lamour K."/>
            <person name="Liu Z."/>
            <person name="Ma L."/>
            <person name="Maclean D."/>
            <person name="Chibucos M.C."/>
            <person name="McDonald H."/>
            <person name="McWalters J."/>
            <person name="Meijer H.J."/>
            <person name="Morgan W."/>
            <person name="Morris P.F."/>
            <person name="Munro C.A."/>
            <person name="O'Neill K."/>
            <person name="Ospina-Giraldo M."/>
            <person name="Pinzon A."/>
            <person name="Pritchard L."/>
            <person name="Ramsahoye B."/>
            <person name="Ren Q."/>
            <person name="Restrepo S."/>
            <person name="Roy S."/>
            <person name="Sadanandom A."/>
            <person name="Savidor A."/>
            <person name="Schornack S."/>
            <person name="Schwartz D.C."/>
            <person name="Schumann U.D."/>
            <person name="Schwessinger B."/>
            <person name="Seyer L."/>
            <person name="Sharpe T."/>
            <person name="Silvar C."/>
            <person name="Song J."/>
            <person name="Studholme D.J."/>
            <person name="Sykes S."/>
            <person name="Thines M."/>
            <person name="van de Vondervoort P.J."/>
            <person name="Phuntumart V."/>
            <person name="Wawra S."/>
            <person name="Weide R."/>
            <person name="Win J."/>
            <person name="Young C."/>
            <person name="Zhou S."/>
            <person name="Fry W."/>
            <person name="Meyers B.C."/>
            <person name="van West P."/>
            <person name="Ristaino J."/>
            <person name="Govers F."/>
            <person name="Birch P.R."/>
            <person name="Whisson S.C."/>
            <person name="Judelson H.S."/>
            <person name="Nusbaum C."/>
        </authorList>
    </citation>
    <scope>NUCLEOTIDE SEQUENCE [LARGE SCALE GENOMIC DNA]</scope>
    <source>
        <strain evidence="3">T30-4</strain>
    </source>
</reference>
<dbReference type="InParanoid" id="D0P195"/>
<gene>
    <name evidence="2" type="ORF">PITG_20155</name>
</gene>